<dbReference type="EMBL" id="BMKW01000004">
    <property type="protein sequence ID" value="GGJ11598.1"/>
    <property type="molecule type" value="Genomic_DNA"/>
</dbReference>
<evidence type="ECO:0000313" key="3">
    <source>
        <dbReference type="Proteomes" id="UP000661507"/>
    </source>
</evidence>
<name>A0A917NMB2_9PROT</name>
<feature type="transmembrane region" description="Helical" evidence="1">
    <location>
        <begin position="80"/>
        <end position="97"/>
    </location>
</feature>
<organism evidence="2 3">
    <name type="scientific">Neoroseomonas lacus</name>
    <dbReference type="NCBI Taxonomy" id="287609"/>
    <lineage>
        <taxon>Bacteria</taxon>
        <taxon>Pseudomonadati</taxon>
        <taxon>Pseudomonadota</taxon>
        <taxon>Alphaproteobacteria</taxon>
        <taxon>Acetobacterales</taxon>
        <taxon>Acetobacteraceae</taxon>
        <taxon>Neoroseomonas</taxon>
    </lineage>
</organism>
<dbReference type="Proteomes" id="UP000661507">
    <property type="component" value="Unassembled WGS sequence"/>
</dbReference>
<comment type="caution">
    <text evidence="2">The sequence shown here is derived from an EMBL/GenBank/DDBJ whole genome shotgun (WGS) entry which is preliminary data.</text>
</comment>
<keyword evidence="1" id="KW-0472">Membrane</keyword>
<proteinExistence type="predicted"/>
<sequence>MTPQTLFVMTVAVSLLAGISSPALAVAFALYPIWLPEIFPRTTEVVFYGASLIVATGTLLASAIPAAVAERMGAGPEAAMRVWLVAAALLTGLGILARF</sequence>
<keyword evidence="1" id="KW-1133">Transmembrane helix</keyword>
<keyword evidence="1" id="KW-0812">Transmembrane</keyword>
<gene>
    <name evidence="2" type="ORF">GCM10011320_18340</name>
</gene>
<reference evidence="2" key="2">
    <citation type="submission" date="2020-09" db="EMBL/GenBank/DDBJ databases">
        <authorList>
            <person name="Sun Q."/>
            <person name="Zhou Y."/>
        </authorList>
    </citation>
    <scope>NUCLEOTIDE SEQUENCE</scope>
    <source>
        <strain evidence="2">CGMCC 1.3617</strain>
    </source>
</reference>
<dbReference type="AlphaFoldDB" id="A0A917NMB2"/>
<keyword evidence="3" id="KW-1185">Reference proteome</keyword>
<reference evidence="2" key="1">
    <citation type="journal article" date="2014" name="Int. J. Syst. Evol. Microbiol.">
        <title>Complete genome sequence of Corynebacterium casei LMG S-19264T (=DSM 44701T), isolated from a smear-ripened cheese.</title>
        <authorList>
            <consortium name="US DOE Joint Genome Institute (JGI-PGF)"/>
            <person name="Walter F."/>
            <person name="Albersmeier A."/>
            <person name="Kalinowski J."/>
            <person name="Ruckert C."/>
        </authorList>
    </citation>
    <scope>NUCLEOTIDE SEQUENCE</scope>
    <source>
        <strain evidence="2">CGMCC 1.3617</strain>
    </source>
</reference>
<protein>
    <submittedName>
        <fullName evidence="2">Uncharacterized protein</fullName>
    </submittedName>
</protein>
<evidence type="ECO:0000256" key="1">
    <source>
        <dbReference type="SAM" id="Phobius"/>
    </source>
</evidence>
<feature type="transmembrane region" description="Helical" evidence="1">
    <location>
        <begin position="45"/>
        <end position="68"/>
    </location>
</feature>
<evidence type="ECO:0000313" key="2">
    <source>
        <dbReference type="EMBL" id="GGJ11598.1"/>
    </source>
</evidence>
<accession>A0A917NMB2</accession>